<dbReference type="AlphaFoldDB" id="A0A6P3VBG7"/>
<accession>A0A6P3VBG7</accession>
<evidence type="ECO:0000313" key="5">
    <source>
        <dbReference type="Proteomes" id="UP000515203"/>
    </source>
</evidence>
<comment type="subcellular location">
    <subcellularLocation>
        <location evidence="1">Cytoplasm</location>
    </subcellularLocation>
</comment>
<keyword evidence="3" id="KW-1015">Disulfide bond</keyword>
<dbReference type="Proteomes" id="UP000515203">
    <property type="component" value="Unplaced"/>
</dbReference>
<organism evidence="5 6">
    <name type="scientific">Octodon degus</name>
    <name type="common">Degu</name>
    <name type="synonym">Sciurus degus</name>
    <dbReference type="NCBI Taxonomy" id="10160"/>
    <lineage>
        <taxon>Eukaryota</taxon>
        <taxon>Metazoa</taxon>
        <taxon>Chordata</taxon>
        <taxon>Craniata</taxon>
        <taxon>Vertebrata</taxon>
        <taxon>Euteleostomi</taxon>
        <taxon>Mammalia</taxon>
        <taxon>Eutheria</taxon>
        <taxon>Euarchontoglires</taxon>
        <taxon>Glires</taxon>
        <taxon>Rodentia</taxon>
        <taxon>Hystricomorpha</taxon>
        <taxon>Octodontidae</taxon>
        <taxon>Octodon</taxon>
    </lineage>
</organism>
<keyword evidence="2" id="KW-0963">Cytoplasm</keyword>
<dbReference type="PROSITE" id="PS51808">
    <property type="entry name" value="CHCH"/>
    <property type="match status" value="1"/>
</dbReference>
<protein>
    <submittedName>
        <fullName evidence="6">Cytochrome c oxidase assembly protein COX19-like</fullName>
    </submittedName>
</protein>
<comment type="similarity">
    <text evidence="4">Belongs to the COX19 family.</text>
</comment>
<dbReference type="GO" id="GO:0005758">
    <property type="term" value="C:mitochondrial intermembrane space"/>
    <property type="evidence" value="ECO:0007669"/>
    <property type="project" value="TreeGrafter"/>
</dbReference>
<dbReference type="InParanoid" id="A0A6P3VBG7"/>
<proteinExistence type="inferred from homology"/>
<evidence type="ECO:0000256" key="1">
    <source>
        <dbReference type="ARBA" id="ARBA00004496"/>
    </source>
</evidence>
<dbReference type="PANTHER" id="PTHR21107:SF2">
    <property type="entry name" value="CYTOCHROME C OXIDASE ASSEMBLY PROTEIN COX19"/>
    <property type="match status" value="1"/>
</dbReference>
<dbReference type="FunCoup" id="A0A6P3VBG7">
    <property type="interactions" value="2517"/>
</dbReference>
<gene>
    <name evidence="6" type="primary">LOC105742727</name>
</gene>
<evidence type="ECO:0000256" key="2">
    <source>
        <dbReference type="ARBA" id="ARBA00022490"/>
    </source>
</evidence>
<dbReference type="PANTHER" id="PTHR21107">
    <property type="entry name" value="CYTOCHROME C OXIDASE ASSEMBLY PROTEIN COX19"/>
    <property type="match status" value="1"/>
</dbReference>
<dbReference type="InterPro" id="IPR051383">
    <property type="entry name" value="COX19"/>
</dbReference>
<sequence length="100" mass="11641">MLTAMSFGTKIFQPKPPDKGSFPLDHFGECKGFKKKFMKCLHDNNFENAQKCCMKFVLCRNESKEYLERRMERQLMAREPLGKLGFGDLVNRQSEAKSKL</sequence>
<evidence type="ECO:0000256" key="4">
    <source>
        <dbReference type="ARBA" id="ARBA00038223"/>
    </source>
</evidence>
<evidence type="ECO:0000256" key="3">
    <source>
        <dbReference type="ARBA" id="ARBA00023157"/>
    </source>
</evidence>
<dbReference type="OrthoDB" id="268594at2759"/>
<keyword evidence="5" id="KW-1185">Reference proteome</keyword>
<evidence type="ECO:0000313" key="6">
    <source>
        <dbReference type="RefSeq" id="XP_012370997.1"/>
    </source>
</evidence>
<dbReference type="GO" id="GO:0033617">
    <property type="term" value="P:mitochondrial respiratory chain complex IV assembly"/>
    <property type="evidence" value="ECO:0007669"/>
    <property type="project" value="TreeGrafter"/>
</dbReference>
<reference evidence="6" key="1">
    <citation type="submission" date="2025-08" db="UniProtKB">
        <authorList>
            <consortium name="RefSeq"/>
        </authorList>
    </citation>
    <scope>IDENTIFICATION</scope>
</reference>
<name>A0A6P3VBG7_OCTDE</name>
<dbReference type="GeneID" id="105742727"/>
<dbReference type="RefSeq" id="XP_012370997.1">
    <property type="nucleotide sequence ID" value="XM_012515543.2"/>
</dbReference>